<evidence type="ECO:0000259" key="2">
    <source>
        <dbReference type="SMART" id="SM00278"/>
    </source>
</evidence>
<dbReference type="Pfam" id="PF10531">
    <property type="entry name" value="SLBB"/>
    <property type="match status" value="1"/>
</dbReference>
<keyword evidence="1" id="KW-0472">Membrane</keyword>
<dbReference type="SUPFAM" id="SSF47781">
    <property type="entry name" value="RuvA domain 2-like"/>
    <property type="match status" value="1"/>
</dbReference>
<dbReference type="RefSeq" id="WP_309689232.1">
    <property type="nucleotide sequence ID" value="NZ_JAVIZQ010000001.1"/>
</dbReference>
<dbReference type="SMART" id="SM00278">
    <property type="entry name" value="HhH1"/>
    <property type="match status" value="2"/>
</dbReference>
<evidence type="ECO:0000256" key="1">
    <source>
        <dbReference type="SAM" id="Phobius"/>
    </source>
</evidence>
<feature type="transmembrane region" description="Helical" evidence="1">
    <location>
        <begin position="16"/>
        <end position="37"/>
    </location>
</feature>
<dbReference type="InterPro" id="IPR003583">
    <property type="entry name" value="Hlx-hairpin-Hlx_DNA-bd_motif"/>
</dbReference>
<evidence type="ECO:0000313" key="3">
    <source>
        <dbReference type="EMBL" id="MDR6141852.1"/>
    </source>
</evidence>
<dbReference type="Proteomes" id="UP001249291">
    <property type="component" value="Unassembled WGS sequence"/>
</dbReference>
<dbReference type="InterPro" id="IPR019554">
    <property type="entry name" value="Soluble_ligand-bd"/>
</dbReference>
<reference evidence="3 4" key="1">
    <citation type="submission" date="2023-08" db="EMBL/GenBank/DDBJ databases">
        <title>Functional and genomic diversity of the sorghum phyllosphere microbiome.</title>
        <authorList>
            <person name="Shade A."/>
        </authorList>
    </citation>
    <scope>NUCLEOTIDE SEQUENCE [LARGE SCALE GENOMIC DNA]</scope>
    <source>
        <strain evidence="3 4">SORGH_AS_0445</strain>
    </source>
</reference>
<sequence length="199" mass="20043">MPESPSASTPPRRLRLGVGAAIVLALVVLSAAVGLGLMRGQAAPTESVPLSTGGERTAGSSGELYVHVLGAVANPGLYVLDLDARLVDAVAAAGGTTEDADLAAINLARVLSDGEQIIVPVVGAAAADTGGSTPGDDRVDLNTADQAALETLPRIGPALAERIIAWREENGRFASVDDLLAVPGIGEKLLAGIRDGVRV</sequence>
<protein>
    <submittedName>
        <fullName evidence="3">Competence protein ComEA</fullName>
    </submittedName>
</protein>
<dbReference type="Gene3D" id="1.10.150.310">
    <property type="entry name" value="Tex RuvX-like domain-like"/>
    <property type="match status" value="1"/>
</dbReference>
<organism evidence="3 4">
    <name type="scientific">Microbacterium foliorum</name>
    <dbReference type="NCBI Taxonomy" id="104336"/>
    <lineage>
        <taxon>Bacteria</taxon>
        <taxon>Bacillati</taxon>
        <taxon>Actinomycetota</taxon>
        <taxon>Actinomycetes</taxon>
        <taxon>Micrococcales</taxon>
        <taxon>Microbacteriaceae</taxon>
        <taxon>Microbacterium</taxon>
    </lineage>
</organism>
<dbReference type="Gene3D" id="3.10.560.10">
    <property type="entry name" value="Outer membrane lipoprotein wza domain like"/>
    <property type="match status" value="1"/>
</dbReference>
<dbReference type="PANTHER" id="PTHR21180:SF32">
    <property type="entry name" value="ENDONUCLEASE_EXONUCLEASE_PHOSPHATASE FAMILY DOMAIN-CONTAINING PROTEIN 1"/>
    <property type="match status" value="1"/>
</dbReference>
<feature type="domain" description="Helix-hairpin-helix DNA-binding motif class 1" evidence="2">
    <location>
        <begin position="147"/>
        <end position="166"/>
    </location>
</feature>
<keyword evidence="4" id="KW-1185">Reference proteome</keyword>
<dbReference type="InterPro" id="IPR051675">
    <property type="entry name" value="Endo/Exo/Phosphatase_dom_1"/>
</dbReference>
<keyword evidence="1" id="KW-1133">Transmembrane helix</keyword>
<comment type="caution">
    <text evidence="3">The sequence shown here is derived from an EMBL/GenBank/DDBJ whole genome shotgun (WGS) entry which is preliminary data.</text>
</comment>
<dbReference type="Pfam" id="PF12836">
    <property type="entry name" value="HHH_3"/>
    <property type="match status" value="1"/>
</dbReference>
<feature type="domain" description="Helix-hairpin-helix DNA-binding motif class 1" evidence="2">
    <location>
        <begin position="177"/>
        <end position="196"/>
    </location>
</feature>
<keyword evidence="1" id="KW-0812">Transmembrane</keyword>
<name>A0ABU1HPV3_9MICO</name>
<dbReference type="EMBL" id="JAVIZQ010000001">
    <property type="protein sequence ID" value="MDR6141852.1"/>
    <property type="molecule type" value="Genomic_DNA"/>
</dbReference>
<dbReference type="InterPro" id="IPR010994">
    <property type="entry name" value="RuvA_2-like"/>
</dbReference>
<evidence type="ECO:0000313" key="4">
    <source>
        <dbReference type="Proteomes" id="UP001249291"/>
    </source>
</evidence>
<proteinExistence type="predicted"/>
<gene>
    <name evidence="3" type="ORF">QE375_001406</name>
</gene>
<accession>A0ABU1HPV3</accession>
<dbReference type="PANTHER" id="PTHR21180">
    <property type="entry name" value="ENDONUCLEASE/EXONUCLEASE/PHOSPHATASE FAMILY DOMAIN-CONTAINING PROTEIN 1"/>
    <property type="match status" value="1"/>
</dbReference>